<keyword evidence="2" id="KW-0540">Nuclease</keyword>
<comment type="caution">
    <text evidence="2">The sequence shown here is derived from an EMBL/GenBank/DDBJ whole genome shotgun (WGS) entry which is preliminary data.</text>
</comment>
<dbReference type="InterPro" id="IPR005135">
    <property type="entry name" value="Endo/exonuclease/phosphatase"/>
</dbReference>
<evidence type="ECO:0000313" key="2">
    <source>
        <dbReference type="EMBL" id="MDT0644524.1"/>
    </source>
</evidence>
<reference evidence="2 3" key="1">
    <citation type="submission" date="2023-09" db="EMBL/GenBank/DDBJ databases">
        <authorList>
            <person name="Rey-Velasco X."/>
        </authorList>
    </citation>
    <scope>NUCLEOTIDE SEQUENCE [LARGE SCALE GENOMIC DNA]</scope>
    <source>
        <strain evidence="2 3">F363</strain>
    </source>
</reference>
<keyword evidence="3" id="KW-1185">Reference proteome</keyword>
<evidence type="ECO:0000313" key="3">
    <source>
        <dbReference type="Proteomes" id="UP001262889"/>
    </source>
</evidence>
<name>A0ABU3CDV3_9FLAO</name>
<dbReference type="SUPFAM" id="SSF56219">
    <property type="entry name" value="DNase I-like"/>
    <property type="match status" value="1"/>
</dbReference>
<dbReference type="Gene3D" id="3.60.10.10">
    <property type="entry name" value="Endonuclease/exonuclease/phosphatase"/>
    <property type="match status" value="1"/>
</dbReference>
<evidence type="ECO:0000259" key="1">
    <source>
        <dbReference type="Pfam" id="PF03372"/>
    </source>
</evidence>
<accession>A0ABU3CDV3</accession>
<proteinExistence type="predicted"/>
<keyword evidence="2" id="KW-0255">Endonuclease</keyword>
<sequence>MRSLSFILILEVVFLVTSFSSYFPHATFQNSGESKQELLVMSYNIHHANPPSKPDSIDINAIVQTIMAQQPDLVALQEIDADTERSGKGNQAQIIAEKLGMHFFFGKAIDFESGGYGVAILSKYPLSEKTVRKLPSKPGTAGEARVLATAKVTLPNGKSLRFGSTHLDAQKENINRLLQIKKIAKISSEEKFPLIIAGDFNDTPDSEVIEILDNNFNRTCNNCKPTIPVNTPLHAIDFIAYKPQEDFSVTEHEVINETYASDHLPVVATIKLNF</sequence>
<dbReference type="EMBL" id="JAVRHQ010000028">
    <property type="protein sequence ID" value="MDT0644524.1"/>
    <property type="molecule type" value="Genomic_DNA"/>
</dbReference>
<feature type="domain" description="Endonuclease/exonuclease/phosphatase" evidence="1">
    <location>
        <begin position="41"/>
        <end position="263"/>
    </location>
</feature>
<gene>
    <name evidence="2" type="ORF">RM553_16915</name>
</gene>
<dbReference type="RefSeq" id="WP_311536141.1">
    <property type="nucleotide sequence ID" value="NZ_JAVRHQ010000028.1"/>
</dbReference>
<protein>
    <submittedName>
        <fullName evidence="2">Endonuclease/exonuclease/phosphatase family protein</fullName>
    </submittedName>
</protein>
<dbReference type="InterPro" id="IPR051916">
    <property type="entry name" value="GPI-anchor_lipid_remodeler"/>
</dbReference>
<dbReference type="PANTHER" id="PTHR14859">
    <property type="entry name" value="CALCOFLUOR WHITE HYPERSENSITIVE PROTEIN PRECURSOR"/>
    <property type="match status" value="1"/>
</dbReference>
<dbReference type="PANTHER" id="PTHR14859:SF15">
    <property type="entry name" value="ENDONUCLEASE_EXONUCLEASE_PHOSPHATASE DOMAIN-CONTAINING PROTEIN"/>
    <property type="match status" value="1"/>
</dbReference>
<dbReference type="Proteomes" id="UP001262889">
    <property type="component" value="Unassembled WGS sequence"/>
</dbReference>
<dbReference type="InterPro" id="IPR036691">
    <property type="entry name" value="Endo/exonu/phosph_ase_sf"/>
</dbReference>
<organism evidence="2 3">
    <name type="scientific">Autumnicola tepida</name>
    <dbReference type="NCBI Taxonomy" id="3075595"/>
    <lineage>
        <taxon>Bacteria</taxon>
        <taxon>Pseudomonadati</taxon>
        <taxon>Bacteroidota</taxon>
        <taxon>Flavobacteriia</taxon>
        <taxon>Flavobacteriales</taxon>
        <taxon>Flavobacteriaceae</taxon>
        <taxon>Autumnicola</taxon>
    </lineage>
</organism>
<dbReference type="Pfam" id="PF03372">
    <property type="entry name" value="Exo_endo_phos"/>
    <property type="match status" value="1"/>
</dbReference>
<dbReference type="GO" id="GO:0004519">
    <property type="term" value="F:endonuclease activity"/>
    <property type="evidence" value="ECO:0007669"/>
    <property type="project" value="UniProtKB-KW"/>
</dbReference>
<keyword evidence="2" id="KW-0378">Hydrolase</keyword>